<proteinExistence type="predicted"/>
<dbReference type="PANTHER" id="PTHR42941">
    <property type="entry name" value="SLL1037 PROTEIN"/>
    <property type="match status" value="1"/>
</dbReference>
<protein>
    <submittedName>
        <fullName evidence="2">C4-dicarboxylate ABC transporter substrate-binding protein</fullName>
    </submittedName>
</protein>
<dbReference type="AlphaFoldDB" id="A0A545TXR8"/>
<sequence length="457" mass="49974">MAVKAQNDHQPDTRKRDKRRRIFQSLWAQIAVVAPALILVIAGFVVAYQFVGPPPPDRIVMATGSESGAYHAYGKLYAERFREEGIELVLRSTAGSSENLSLLSDPDADVPVAFMQSGIGEPADHTDLKSLGSLYYEPLWVFVRSDGKPRRLTELSGLRIAVGAEGSGTRSVALALLADNGITDATASLAALDGVTAEAALQAGDIDAAIFVTSATSPRIRALLEAPGIALMNFERADAYVRRNDYLSKVLLPKGTVDLANNLPAEDTVLLAPTATVVFSPELHPALADLLLLTMRDTHRSGGLLEKPGSFPGGNFVTYPLAPVAQRFYDEGPPFLQRYLSFWAANLIDRLKILLLPLLTLLYPLFKILPPTYSWRMRSKVNRWYKELQALDDELRANSISRADATARLDEIEASVEKVSVPAGFAASAYTLRLHIDFLRRKVEEVTRDQDDAAMVG</sequence>
<evidence type="ECO:0000313" key="2">
    <source>
        <dbReference type="EMBL" id="TQV81997.1"/>
    </source>
</evidence>
<accession>A0A545TXR8</accession>
<organism evidence="2 3">
    <name type="scientific">Denitrobaculum tricleocarpae</name>
    <dbReference type="NCBI Taxonomy" id="2591009"/>
    <lineage>
        <taxon>Bacteria</taxon>
        <taxon>Pseudomonadati</taxon>
        <taxon>Pseudomonadota</taxon>
        <taxon>Alphaproteobacteria</taxon>
        <taxon>Rhodospirillales</taxon>
        <taxon>Rhodospirillaceae</taxon>
        <taxon>Denitrobaculum</taxon>
    </lineage>
</organism>
<gene>
    <name evidence="2" type="ORF">FKG95_07125</name>
</gene>
<dbReference type="OrthoDB" id="237270at2"/>
<keyword evidence="1" id="KW-0812">Transmembrane</keyword>
<evidence type="ECO:0000256" key="1">
    <source>
        <dbReference type="SAM" id="Phobius"/>
    </source>
</evidence>
<dbReference type="Pfam" id="PF16868">
    <property type="entry name" value="NMT1_3"/>
    <property type="match status" value="1"/>
</dbReference>
<comment type="caution">
    <text evidence="2">The sequence shown here is derived from an EMBL/GenBank/DDBJ whole genome shotgun (WGS) entry which is preliminary data.</text>
</comment>
<evidence type="ECO:0000313" key="3">
    <source>
        <dbReference type="Proteomes" id="UP000315252"/>
    </source>
</evidence>
<keyword evidence="3" id="KW-1185">Reference proteome</keyword>
<dbReference type="Proteomes" id="UP000315252">
    <property type="component" value="Unassembled WGS sequence"/>
</dbReference>
<name>A0A545TXR8_9PROT</name>
<dbReference type="EMBL" id="VHSH01000002">
    <property type="protein sequence ID" value="TQV81997.1"/>
    <property type="molecule type" value="Genomic_DNA"/>
</dbReference>
<keyword evidence="1" id="KW-1133">Transmembrane helix</keyword>
<keyword evidence="1" id="KW-0472">Membrane</keyword>
<reference evidence="2 3" key="1">
    <citation type="submission" date="2019-06" db="EMBL/GenBank/DDBJ databases">
        <title>Whole genome sequence for Rhodospirillaceae sp. R148.</title>
        <authorList>
            <person name="Wang G."/>
        </authorList>
    </citation>
    <scope>NUCLEOTIDE SEQUENCE [LARGE SCALE GENOMIC DNA]</scope>
    <source>
        <strain evidence="2 3">R148</strain>
    </source>
</reference>
<dbReference type="RefSeq" id="WP_142895628.1">
    <property type="nucleotide sequence ID" value="NZ_ML660053.1"/>
</dbReference>
<feature type="transmembrane region" description="Helical" evidence="1">
    <location>
        <begin position="26"/>
        <end position="51"/>
    </location>
</feature>
<dbReference type="InterPro" id="IPR011852">
    <property type="entry name" value="TRAP_TAXI"/>
</dbReference>
<dbReference type="Gene3D" id="3.40.190.10">
    <property type="entry name" value="Periplasmic binding protein-like II"/>
    <property type="match status" value="2"/>
</dbReference>
<dbReference type="SUPFAM" id="SSF53850">
    <property type="entry name" value="Periplasmic binding protein-like II"/>
    <property type="match status" value="1"/>
</dbReference>
<dbReference type="PANTHER" id="PTHR42941:SF1">
    <property type="entry name" value="SLL1037 PROTEIN"/>
    <property type="match status" value="1"/>
</dbReference>